<evidence type="ECO:0000313" key="2">
    <source>
        <dbReference type="Proteomes" id="UP001283361"/>
    </source>
</evidence>
<dbReference type="AlphaFoldDB" id="A0AAE1DIN2"/>
<organism evidence="1 2">
    <name type="scientific">Elysia crispata</name>
    <name type="common">lettuce slug</name>
    <dbReference type="NCBI Taxonomy" id="231223"/>
    <lineage>
        <taxon>Eukaryota</taxon>
        <taxon>Metazoa</taxon>
        <taxon>Spiralia</taxon>
        <taxon>Lophotrochozoa</taxon>
        <taxon>Mollusca</taxon>
        <taxon>Gastropoda</taxon>
        <taxon>Heterobranchia</taxon>
        <taxon>Euthyneura</taxon>
        <taxon>Panpulmonata</taxon>
        <taxon>Sacoglossa</taxon>
        <taxon>Placobranchoidea</taxon>
        <taxon>Plakobranchidae</taxon>
        <taxon>Elysia</taxon>
    </lineage>
</organism>
<dbReference type="EMBL" id="JAWDGP010003666">
    <property type="protein sequence ID" value="KAK3771932.1"/>
    <property type="molecule type" value="Genomic_DNA"/>
</dbReference>
<sequence length="111" mass="12294">MVVICHTHRQDENGEGEESRKKGYQKCSRRTCSLLKNISQGSCVGVSMVIIVLNSDLPVVITVWAHHPGSAHDSSLLGTSELFTAKEDKLRQLHRLIHGDSGYPRVASHTF</sequence>
<reference evidence="1" key="1">
    <citation type="journal article" date="2023" name="G3 (Bethesda)">
        <title>A reference genome for the long-term kleptoplast-retaining sea slug Elysia crispata morphotype clarki.</title>
        <authorList>
            <person name="Eastman K.E."/>
            <person name="Pendleton A.L."/>
            <person name="Shaikh M.A."/>
            <person name="Suttiyut T."/>
            <person name="Ogas R."/>
            <person name="Tomko P."/>
            <person name="Gavelis G."/>
            <person name="Widhalm J.R."/>
            <person name="Wisecaver J.H."/>
        </authorList>
    </citation>
    <scope>NUCLEOTIDE SEQUENCE</scope>
    <source>
        <strain evidence="1">ECLA1</strain>
    </source>
</reference>
<accession>A0AAE1DIN2</accession>
<comment type="caution">
    <text evidence="1">The sequence shown here is derived from an EMBL/GenBank/DDBJ whole genome shotgun (WGS) entry which is preliminary data.</text>
</comment>
<keyword evidence="2" id="KW-1185">Reference proteome</keyword>
<name>A0AAE1DIN2_9GAST</name>
<protein>
    <submittedName>
        <fullName evidence="1">Uncharacterized protein</fullName>
    </submittedName>
</protein>
<gene>
    <name evidence="1" type="ORF">RRG08_053913</name>
</gene>
<dbReference type="Proteomes" id="UP001283361">
    <property type="component" value="Unassembled WGS sequence"/>
</dbReference>
<proteinExistence type="predicted"/>
<evidence type="ECO:0000313" key="1">
    <source>
        <dbReference type="EMBL" id="KAK3771932.1"/>
    </source>
</evidence>